<organism evidence="1 2">
    <name type="scientific">Algibacter aquimarinus</name>
    <dbReference type="NCBI Taxonomy" id="1136748"/>
    <lineage>
        <taxon>Bacteria</taxon>
        <taxon>Pseudomonadati</taxon>
        <taxon>Bacteroidota</taxon>
        <taxon>Flavobacteriia</taxon>
        <taxon>Flavobacteriales</taxon>
        <taxon>Flavobacteriaceae</taxon>
        <taxon>Algibacter</taxon>
    </lineage>
</organism>
<name>A0ABP9HGH4_9FLAO</name>
<evidence type="ECO:0000313" key="1">
    <source>
        <dbReference type="EMBL" id="GAA4970192.1"/>
    </source>
</evidence>
<dbReference type="PROSITE" id="PS51257">
    <property type="entry name" value="PROKAR_LIPOPROTEIN"/>
    <property type="match status" value="1"/>
</dbReference>
<sequence length="216" mass="25336">MKNKIKVSFAVILILIIIGCRNPDKKEKESTQKETALIQMEFGKWNRQNDSLGVELNVNNFENWIDLINRIEIIVCNDSIPKITSTTDREIKTIYFRNTCLKEDSFRIIKTKNVIEIYNNKIFKNNKSGLPLDSLENVLRKDIENNGKNLDLSESSEKLTICIQYDDKNEFNNLPNILNQLTETYYRITNKKDLKILLINENYFSPPPRPKTKFKK</sequence>
<evidence type="ECO:0000313" key="2">
    <source>
        <dbReference type="Proteomes" id="UP001501692"/>
    </source>
</evidence>
<keyword evidence="2" id="KW-1185">Reference proteome</keyword>
<reference evidence="2" key="1">
    <citation type="journal article" date="2019" name="Int. J. Syst. Evol. Microbiol.">
        <title>The Global Catalogue of Microorganisms (GCM) 10K type strain sequencing project: providing services to taxonomists for standard genome sequencing and annotation.</title>
        <authorList>
            <consortium name="The Broad Institute Genomics Platform"/>
            <consortium name="The Broad Institute Genome Sequencing Center for Infectious Disease"/>
            <person name="Wu L."/>
            <person name="Ma J."/>
        </authorList>
    </citation>
    <scope>NUCLEOTIDE SEQUENCE [LARGE SCALE GENOMIC DNA]</scope>
    <source>
        <strain evidence="2">JCM 18287</strain>
    </source>
</reference>
<dbReference type="EMBL" id="BAABJK010000006">
    <property type="protein sequence ID" value="GAA4970192.1"/>
    <property type="molecule type" value="Genomic_DNA"/>
</dbReference>
<dbReference type="RefSeq" id="WP_345167927.1">
    <property type="nucleotide sequence ID" value="NZ_BAABJK010000006.1"/>
</dbReference>
<comment type="caution">
    <text evidence="1">The sequence shown here is derived from an EMBL/GenBank/DDBJ whole genome shotgun (WGS) entry which is preliminary data.</text>
</comment>
<dbReference type="Proteomes" id="UP001501692">
    <property type="component" value="Unassembled WGS sequence"/>
</dbReference>
<gene>
    <name evidence="1" type="ORF">GCM10023315_19980</name>
</gene>
<accession>A0ABP9HGH4</accession>
<proteinExistence type="predicted"/>
<protein>
    <submittedName>
        <fullName evidence="1">Uncharacterized protein</fullName>
    </submittedName>
</protein>